<feature type="region of interest" description="Disordered" evidence="1">
    <location>
        <begin position="1"/>
        <end position="114"/>
    </location>
</feature>
<proteinExistence type="predicted"/>
<evidence type="ECO:0000313" key="2">
    <source>
        <dbReference type="EMBL" id="WAQ85967.1"/>
    </source>
</evidence>
<dbReference type="Proteomes" id="UP001164743">
    <property type="component" value="Chromosome 6A"/>
</dbReference>
<dbReference type="EMBL" id="CP110426">
    <property type="protein sequence ID" value="WAQ85967.1"/>
    <property type="molecule type" value="Genomic_DNA"/>
</dbReference>
<dbReference type="GeneID" id="77811213"/>
<accession>A0ABY7CPQ0</accession>
<evidence type="ECO:0000256" key="1">
    <source>
        <dbReference type="SAM" id="MobiDB-lite"/>
    </source>
</evidence>
<organism evidence="2 3">
    <name type="scientific">Puccinia triticina</name>
    <dbReference type="NCBI Taxonomy" id="208348"/>
    <lineage>
        <taxon>Eukaryota</taxon>
        <taxon>Fungi</taxon>
        <taxon>Dikarya</taxon>
        <taxon>Basidiomycota</taxon>
        <taxon>Pucciniomycotina</taxon>
        <taxon>Pucciniomycetes</taxon>
        <taxon>Pucciniales</taxon>
        <taxon>Pucciniaceae</taxon>
        <taxon>Puccinia</taxon>
    </lineage>
</organism>
<name>A0ABY7CPQ0_9BASI</name>
<dbReference type="RefSeq" id="XP_053021522.1">
    <property type="nucleotide sequence ID" value="XM_053170318.1"/>
</dbReference>
<feature type="compositionally biased region" description="Polar residues" evidence="1">
    <location>
        <begin position="49"/>
        <end position="83"/>
    </location>
</feature>
<gene>
    <name evidence="2" type="ORF">PtA15_6A597</name>
</gene>
<evidence type="ECO:0000313" key="3">
    <source>
        <dbReference type="Proteomes" id="UP001164743"/>
    </source>
</evidence>
<feature type="compositionally biased region" description="Low complexity" evidence="1">
    <location>
        <begin position="36"/>
        <end position="48"/>
    </location>
</feature>
<protein>
    <submittedName>
        <fullName evidence="2">Uncharacterized protein</fullName>
    </submittedName>
</protein>
<reference evidence="2" key="1">
    <citation type="submission" date="2022-10" db="EMBL/GenBank/DDBJ databases">
        <title>Puccinia triticina Genome sequencing and assembly.</title>
        <authorList>
            <person name="Li C."/>
        </authorList>
    </citation>
    <scope>NUCLEOTIDE SEQUENCE</scope>
    <source>
        <strain evidence="2">Pt15</strain>
    </source>
</reference>
<sequence>MTDRLSALSNAVKAASGIPVEPNPASKDSTVEGMLTTQTTKGKGSGSQEQAKTQRQSQENPNVPQPSSKGKTTKKSAPQTRSATKIVVARGSAEGLSTSGDKDKGQPPTAAGKVPSTLALLGDKTNQLPEFFHSVATETEILRNKRQICHALCICDNGAVNNAKLWLTELEKSYLMELVDQALSNLGVKITDHVTGSKGNKGVLLSQREHDGIIQKLRNPNIPLSVGQDLVVRGCIELVSLLHGESSHKLEFGFYQGPSGLFVAKDQISKIHIRSWLEL</sequence>
<keyword evidence="3" id="KW-1185">Reference proteome</keyword>